<dbReference type="PANTHER" id="PTHR41251:SF1">
    <property type="entry name" value="NON-HOMOLOGOUS END JOINING PROTEIN KU"/>
    <property type="match status" value="1"/>
</dbReference>
<evidence type="ECO:0000256" key="1">
    <source>
        <dbReference type="ARBA" id="ARBA00023172"/>
    </source>
</evidence>
<evidence type="ECO:0008006" key="5">
    <source>
        <dbReference type="Google" id="ProtNLM"/>
    </source>
</evidence>
<organism evidence="3 4">
    <name type="scientific">Streptomyces canarius</name>
    <dbReference type="NCBI Taxonomy" id="285453"/>
    <lineage>
        <taxon>Bacteria</taxon>
        <taxon>Bacillati</taxon>
        <taxon>Actinomycetota</taxon>
        <taxon>Actinomycetes</taxon>
        <taxon>Kitasatosporales</taxon>
        <taxon>Streptomycetaceae</taxon>
        <taxon>Streptomyces</taxon>
    </lineage>
</organism>
<keyword evidence="1" id="KW-0233">DNA recombination</keyword>
<proteinExistence type="predicted"/>
<dbReference type="InterPro" id="IPR009187">
    <property type="entry name" value="Prok_Ku"/>
</dbReference>
<evidence type="ECO:0000313" key="4">
    <source>
        <dbReference type="Proteomes" id="UP000653644"/>
    </source>
</evidence>
<gene>
    <name evidence="3" type="ORF">GCM10010345_58970</name>
</gene>
<feature type="region of interest" description="Disordered" evidence="2">
    <location>
        <begin position="85"/>
        <end position="110"/>
    </location>
</feature>
<sequence length="110" mass="11658">MSEAEIEGALALMDTMATDSLEGPDFTDRYTEALAQIIEAKREAKPLPEAPEPAQPAAVLDLMTALRESVQKAQASRTWGCRPCAGARAAAAEEDGREEAAGPEGRGQED</sequence>
<dbReference type="EMBL" id="BMVN01000024">
    <property type="protein sequence ID" value="GHA46588.1"/>
    <property type="molecule type" value="Genomic_DNA"/>
</dbReference>
<evidence type="ECO:0000256" key="2">
    <source>
        <dbReference type="SAM" id="MobiDB-lite"/>
    </source>
</evidence>
<name>A0ABQ3CX73_9ACTN</name>
<keyword evidence="4" id="KW-1185">Reference proteome</keyword>
<dbReference type="Proteomes" id="UP000653644">
    <property type="component" value="Unassembled WGS sequence"/>
</dbReference>
<dbReference type="RefSeq" id="WP_229917397.1">
    <property type="nucleotide sequence ID" value="NZ_BMVN01000024.1"/>
</dbReference>
<accession>A0ABQ3CX73</accession>
<reference evidence="4" key="1">
    <citation type="journal article" date="2019" name="Int. J. Syst. Evol. Microbiol.">
        <title>The Global Catalogue of Microorganisms (GCM) 10K type strain sequencing project: providing services to taxonomists for standard genome sequencing and annotation.</title>
        <authorList>
            <consortium name="The Broad Institute Genomics Platform"/>
            <consortium name="The Broad Institute Genome Sequencing Center for Infectious Disease"/>
            <person name="Wu L."/>
            <person name="Ma J."/>
        </authorList>
    </citation>
    <scope>NUCLEOTIDE SEQUENCE [LARGE SCALE GENOMIC DNA]</scope>
    <source>
        <strain evidence="4">JCM 4733</strain>
    </source>
</reference>
<protein>
    <recommendedName>
        <fullName evidence="5">Ku domain-containing protein</fullName>
    </recommendedName>
</protein>
<dbReference type="PANTHER" id="PTHR41251">
    <property type="entry name" value="NON-HOMOLOGOUS END JOINING PROTEIN KU"/>
    <property type="match status" value="1"/>
</dbReference>
<evidence type="ECO:0000313" key="3">
    <source>
        <dbReference type="EMBL" id="GHA46588.1"/>
    </source>
</evidence>
<comment type="caution">
    <text evidence="3">The sequence shown here is derived from an EMBL/GenBank/DDBJ whole genome shotgun (WGS) entry which is preliminary data.</text>
</comment>